<dbReference type="Gene3D" id="2.60.40.790">
    <property type="match status" value="2"/>
</dbReference>
<dbReference type="EMBL" id="MU006089">
    <property type="protein sequence ID" value="KAF2842807.1"/>
    <property type="molecule type" value="Genomic_DNA"/>
</dbReference>
<gene>
    <name evidence="6" type="ORF">M501DRAFT_924354</name>
</gene>
<feature type="region of interest" description="Disordered" evidence="4">
    <location>
        <begin position="80"/>
        <end position="157"/>
    </location>
</feature>
<dbReference type="InterPro" id="IPR008978">
    <property type="entry name" value="HSP20-like_chaperone"/>
</dbReference>
<dbReference type="OrthoDB" id="1431247at2759"/>
<dbReference type="InterPro" id="IPR031107">
    <property type="entry name" value="Small_HSP"/>
</dbReference>
<name>A0A9P4SHW9_9PEZI</name>
<sequence>MSLFPRGYGNYSPFQEVAPLFRILDDYANTVTRSMPQQMRTFNPSFDVREIKDAYELHGELPGIESENLSIEWTDDNTLTVSGRTEHRSERGRRPEAQASANASGANGEAPSAHEYHRPSVSEEAEDGSEKPAADASTENTEGEQHQQEEEDEDRYWVSERAIGSFSRSFSFPARVNHDAVKASLKNGILSIVVPKAENFTPRKIQVE</sequence>
<dbReference type="InterPro" id="IPR002068">
    <property type="entry name" value="A-crystallin/Hsp20_dom"/>
</dbReference>
<feature type="domain" description="SHSP" evidence="5">
    <location>
        <begin position="37"/>
        <end position="208"/>
    </location>
</feature>
<organism evidence="6 7">
    <name type="scientific">Patellaria atrata CBS 101060</name>
    <dbReference type="NCBI Taxonomy" id="1346257"/>
    <lineage>
        <taxon>Eukaryota</taxon>
        <taxon>Fungi</taxon>
        <taxon>Dikarya</taxon>
        <taxon>Ascomycota</taxon>
        <taxon>Pezizomycotina</taxon>
        <taxon>Dothideomycetes</taxon>
        <taxon>Dothideomycetes incertae sedis</taxon>
        <taxon>Patellariales</taxon>
        <taxon>Patellariaceae</taxon>
        <taxon>Patellaria</taxon>
    </lineage>
</organism>
<evidence type="ECO:0000313" key="7">
    <source>
        <dbReference type="Proteomes" id="UP000799429"/>
    </source>
</evidence>
<evidence type="ECO:0000256" key="2">
    <source>
        <dbReference type="PROSITE-ProRule" id="PRU00285"/>
    </source>
</evidence>
<evidence type="ECO:0000256" key="3">
    <source>
        <dbReference type="RuleBase" id="RU003616"/>
    </source>
</evidence>
<dbReference type="Pfam" id="PF00011">
    <property type="entry name" value="HSP20"/>
    <property type="match status" value="1"/>
</dbReference>
<dbReference type="CDD" id="cd06464">
    <property type="entry name" value="ACD_sHsps-like"/>
    <property type="match status" value="1"/>
</dbReference>
<dbReference type="PROSITE" id="PS01031">
    <property type="entry name" value="SHSP"/>
    <property type="match status" value="1"/>
</dbReference>
<protein>
    <submittedName>
        <fullName evidence="6">Small heat shock protein</fullName>
    </submittedName>
</protein>
<feature type="compositionally biased region" description="Basic and acidic residues" evidence="4">
    <location>
        <begin position="112"/>
        <end position="121"/>
    </location>
</feature>
<evidence type="ECO:0000313" key="6">
    <source>
        <dbReference type="EMBL" id="KAF2842807.1"/>
    </source>
</evidence>
<keyword evidence="1 6" id="KW-0346">Stress response</keyword>
<dbReference type="Proteomes" id="UP000799429">
    <property type="component" value="Unassembled WGS sequence"/>
</dbReference>
<comment type="similarity">
    <text evidence="2 3">Belongs to the small heat shock protein (HSP20) family.</text>
</comment>
<feature type="compositionally biased region" description="Basic and acidic residues" evidence="4">
    <location>
        <begin position="84"/>
        <end position="96"/>
    </location>
</feature>
<reference evidence="6" key="1">
    <citation type="journal article" date="2020" name="Stud. Mycol.">
        <title>101 Dothideomycetes genomes: a test case for predicting lifestyles and emergence of pathogens.</title>
        <authorList>
            <person name="Haridas S."/>
            <person name="Albert R."/>
            <person name="Binder M."/>
            <person name="Bloem J."/>
            <person name="Labutti K."/>
            <person name="Salamov A."/>
            <person name="Andreopoulos B."/>
            <person name="Baker S."/>
            <person name="Barry K."/>
            <person name="Bills G."/>
            <person name="Bluhm B."/>
            <person name="Cannon C."/>
            <person name="Castanera R."/>
            <person name="Culley D."/>
            <person name="Daum C."/>
            <person name="Ezra D."/>
            <person name="Gonzalez J."/>
            <person name="Henrissat B."/>
            <person name="Kuo A."/>
            <person name="Liang C."/>
            <person name="Lipzen A."/>
            <person name="Lutzoni F."/>
            <person name="Magnuson J."/>
            <person name="Mondo S."/>
            <person name="Nolan M."/>
            <person name="Ohm R."/>
            <person name="Pangilinan J."/>
            <person name="Park H.-J."/>
            <person name="Ramirez L."/>
            <person name="Alfaro M."/>
            <person name="Sun H."/>
            <person name="Tritt A."/>
            <person name="Yoshinaga Y."/>
            <person name="Zwiers L.-H."/>
            <person name="Turgeon B."/>
            <person name="Goodwin S."/>
            <person name="Spatafora J."/>
            <person name="Crous P."/>
            <person name="Grigoriev I."/>
        </authorList>
    </citation>
    <scope>NUCLEOTIDE SEQUENCE</scope>
    <source>
        <strain evidence="6">CBS 101060</strain>
    </source>
</reference>
<feature type="compositionally biased region" description="Low complexity" evidence="4">
    <location>
        <begin position="97"/>
        <end position="111"/>
    </location>
</feature>
<proteinExistence type="inferred from homology"/>
<evidence type="ECO:0000256" key="1">
    <source>
        <dbReference type="ARBA" id="ARBA00023016"/>
    </source>
</evidence>
<dbReference type="PANTHER" id="PTHR11527">
    <property type="entry name" value="HEAT-SHOCK PROTEIN 20 FAMILY MEMBER"/>
    <property type="match status" value="1"/>
</dbReference>
<evidence type="ECO:0000259" key="5">
    <source>
        <dbReference type="PROSITE" id="PS01031"/>
    </source>
</evidence>
<accession>A0A9P4SHW9</accession>
<comment type="caution">
    <text evidence="6">The sequence shown here is derived from an EMBL/GenBank/DDBJ whole genome shotgun (WGS) entry which is preliminary data.</text>
</comment>
<dbReference type="AlphaFoldDB" id="A0A9P4SHW9"/>
<keyword evidence="7" id="KW-1185">Reference proteome</keyword>
<dbReference type="SUPFAM" id="SSF49764">
    <property type="entry name" value="HSP20-like chaperones"/>
    <property type="match status" value="2"/>
</dbReference>
<evidence type="ECO:0000256" key="4">
    <source>
        <dbReference type="SAM" id="MobiDB-lite"/>
    </source>
</evidence>